<feature type="transmembrane region" description="Helical" evidence="1">
    <location>
        <begin position="29"/>
        <end position="48"/>
    </location>
</feature>
<evidence type="ECO:0008006" key="4">
    <source>
        <dbReference type="Google" id="ProtNLM"/>
    </source>
</evidence>
<evidence type="ECO:0000313" key="2">
    <source>
        <dbReference type="EMBL" id="PAP74574.1"/>
    </source>
</evidence>
<dbReference type="AlphaFoldDB" id="A0A271IUW1"/>
<gene>
    <name evidence="2" type="ORF">BSZ37_20560</name>
</gene>
<dbReference type="InterPro" id="IPR058117">
    <property type="entry name" value="BV97_02767-like"/>
</dbReference>
<sequence>MAYTVLKVLVSAVLVVAIAEAGKRSSFLGAVLASVPAVSVLAFVWLYVDTGDVARVADLASGVFWLVLPSLVLFVALPALLCRGWAFWPSLGASLAATVVAYAAMVAALGRFGVRL</sequence>
<reference evidence="2 3" key="1">
    <citation type="submission" date="2016-11" db="EMBL/GenBank/DDBJ databases">
        <title>Study of marine rhodopsin-containing bacteria.</title>
        <authorList>
            <person name="Yoshizawa S."/>
            <person name="Kumagai Y."/>
            <person name="Kogure K."/>
        </authorList>
    </citation>
    <scope>NUCLEOTIDE SEQUENCE [LARGE SCALE GENOMIC DNA]</scope>
    <source>
        <strain evidence="2 3">SAORIC-28</strain>
    </source>
</reference>
<dbReference type="NCBIfam" id="NF006749">
    <property type="entry name" value="PRK09272.1-2"/>
    <property type="match status" value="1"/>
</dbReference>
<evidence type="ECO:0000256" key="1">
    <source>
        <dbReference type="SAM" id="Phobius"/>
    </source>
</evidence>
<dbReference type="EMBL" id="MQWD01000005">
    <property type="protein sequence ID" value="PAP74574.1"/>
    <property type="molecule type" value="Genomic_DNA"/>
</dbReference>
<dbReference type="OrthoDB" id="282774at2"/>
<comment type="caution">
    <text evidence="2">The sequence shown here is derived from an EMBL/GenBank/DDBJ whole genome shotgun (WGS) entry which is preliminary data.</text>
</comment>
<evidence type="ECO:0000313" key="3">
    <source>
        <dbReference type="Proteomes" id="UP000216339"/>
    </source>
</evidence>
<protein>
    <recommendedName>
        <fullName evidence="4">DUF3147 family protein</fullName>
    </recommendedName>
</protein>
<dbReference type="Proteomes" id="UP000216339">
    <property type="component" value="Unassembled WGS sequence"/>
</dbReference>
<organism evidence="2 3">
    <name type="scientific">Rubrivirga marina</name>
    <dbReference type="NCBI Taxonomy" id="1196024"/>
    <lineage>
        <taxon>Bacteria</taxon>
        <taxon>Pseudomonadati</taxon>
        <taxon>Rhodothermota</taxon>
        <taxon>Rhodothermia</taxon>
        <taxon>Rhodothermales</taxon>
        <taxon>Rubricoccaceae</taxon>
        <taxon>Rubrivirga</taxon>
    </lineage>
</organism>
<keyword evidence="1" id="KW-0812">Transmembrane</keyword>
<name>A0A271IUW1_9BACT</name>
<proteinExistence type="predicted"/>
<keyword evidence="1" id="KW-1133">Transmembrane helix</keyword>
<feature type="transmembrane region" description="Helical" evidence="1">
    <location>
        <begin position="87"/>
        <end position="110"/>
    </location>
</feature>
<keyword evidence="1" id="KW-0472">Membrane</keyword>
<accession>A0A271IUW1</accession>
<keyword evidence="3" id="KW-1185">Reference proteome</keyword>
<feature type="transmembrane region" description="Helical" evidence="1">
    <location>
        <begin position="60"/>
        <end position="81"/>
    </location>
</feature>